<keyword evidence="1" id="KW-1133">Transmembrane helix</keyword>
<gene>
    <name evidence="2" type="ORF">P4R38_14885</name>
</gene>
<dbReference type="EMBL" id="JAROAV010000037">
    <property type="protein sequence ID" value="MDF8265533.1"/>
    <property type="molecule type" value="Genomic_DNA"/>
</dbReference>
<evidence type="ECO:0000313" key="3">
    <source>
        <dbReference type="Proteomes" id="UP001528912"/>
    </source>
</evidence>
<evidence type="ECO:0008006" key="4">
    <source>
        <dbReference type="Google" id="ProtNLM"/>
    </source>
</evidence>
<organism evidence="2 3">
    <name type="scientific">Luteipulveratus flavus</name>
    <dbReference type="NCBI Taxonomy" id="3031728"/>
    <lineage>
        <taxon>Bacteria</taxon>
        <taxon>Bacillati</taxon>
        <taxon>Actinomycetota</taxon>
        <taxon>Actinomycetes</taxon>
        <taxon>Micrococcales</taxon>
        <taxon>Dermacoccaceae</taxon>
        <taxon>Luteipulveratus</taxon>
    </lineage>
</organism>
<feature type="transmembrane region" description="Helical" evidence="1">
    <location>
        <begin position="61"/>
        <end position="81"/>
    </location>
</feature>
<keyword evidence="1" id="KW-0812">Transmembrane</keyword>
<feature type="transmembrane region" description="Helical" evidence="1">
    <location>
        <begin position="101"/>
        <end position="124"/>
    </location>
</feature>
<feature type="transmembrane region" description="Helical" evidence="1">
    <location>
        <begin position="160"/>
        <end position="181"/>
    </location>
</feature>
<proteinExistence type="predicted"/>
<keyword evidence="1" id="KW-0472">Membrane</keyword>
<comment type="caution">
    <text evidence="2">The sequence shown here is derived from an EMBL/GenBank/DDBJ whole genome shotgun (WGS) entry which is preliminary data.</text>
</comment>
<name>A0ABT6C9D9_9MICO</name>
<keyword evidence="3" id="KW-1185">Reference proteome</keyword>
<protein>
    <recommendedName>
        <fullName evidence="4">YidC/Oxa1 family membrane protein insertase</fullName>
    </recommendedName>
</protein>
<dbReference type="Proteomes" id="UP001528912">
    <property type="component" value="Unassembled WGS sequence"/>
</dbReference>
<evidence type="ECO:0000256" key="1">
    <source>
        <dbReference type="SAM" id="Phobius"/>
    </source>
</evidence>
<feature type="transmembrane region" description="Helical" evidence="1">
    <location>
        <begin position="22"/>
        <end position="40"/>
    </location>
</feature>
<accession>A0ABT6C9D9</accession>
<sequence length="205" mass="21516">MLSLLDPFVLLLHTALVHLTDVLPASLAVVVLTALVRLALHPLVRSAYRATRDGRAGCLPLLVQIPVVSSVYRLFTASSLAGHANLLLNQSLLGVPLGSHLVAAAGSGSLVFGALLVAVALVAWGSYRFTRRTATAPTFPDGTAPEVAVAMQRTARLLPVLSFGTVLAVAVLPLAAGLYLLTSTAWALAERMWLHRTYASPVPAV</sequence>
<evidence type="ECO:0000313" key="2">
    <source>
        <dbReference type="EMBL" id="MDF8265533.1"/>
    </source>
</evidence>
<reference evidence="2 3" key="1">
    <citation type="submission" date="2023-03" db="EMBL/GenBank/DDBJ databases">
        <title>YIM 133296 draft genome.</title>
        <authorList>
            <person name="Xiong L."/>
        </authorList>
    </citation>
    <scope>NUCLEOTIDE SEQUENCE [LARGE SCALE GENOMIC DNA]</scope>
    <source>
        <strain evidence="2 3">YIM 133296</strain>
    </source>
</reference>
<dbReference type="RefSeq" id="WP_277192856.1">
    <property type="nucleotide sequence ID" value="NZ_JAROAV010000037.1"/>
</dbReference>